<evidence type="ECO:0000256" key="1">
    <source>
        <dbReference type="ARBA" id="ARBA00004117"/>
    </source>
</evidence>
<keyword evidence="4 6" id="KW-0975">Bacterial flagellum</keyword>
<reference evidence="8" key="1">
    <citation type="submission" date="2021-01" db="EMBL/GenBank/DDBJ databases">
        <title>Intestinitalea alba gen. nov., sp. nov., a novel genus of the family Enterobacteriaceae, isolated from the gut of the plastic-eating mealworm Tenebrio molitor L.</title>
        <authorList>
            <person name="Yang Y."/>
        </authorList>
    </citation>
    <scope>NUCLEOTIDE SEQUENCE</scope>
    <source>
        <strain evidence="8">BIT-L3</strain>
    </source>
</reference>
<name>A0A8K0V791_9ENTR</name>
<keyword evidence="9" id="KW-1185">Reference proteome</keyword>
<evidence type="ECO:0000313" key="9">
    <source>
        <dbReference type="Proteomes" id="UP000659047"/>
    </source>
</evidence>
<evidence type="ECO:0000256" key="2">
    <source>
        <dbReference type="ARBA" id="ARBA00009677"/>
    </source>
</evidence>
<dbReference type="AlphaFoldDB" id="A0A8K0V791"/>
<feature type="domain" description="Flagellar basal body rod protein N-terminal" evidence="7">
    <location>
        <begin position="9"/>
        <end position="39"/>
    </location>
</feature>
<comment type="function">
    <text evidence="5 6">Structural component of flagellum, the bacterial motility apparatus. Part of the rod structure of flagellar basal body.</text>
</comment>
<dbReference type="RefSeq" id="WP_238713677.1">
    <property type="nucleotide sequence ID" value="NZ_JAEPBH010000019.1"/>
</dbReference>
<comment type="caution">
    <text evidence="8">The sequence shown here is derived from an EMBL/GenBank/DDBJ whole genome shotgun (WGS) entry which is preliminary data.</text>
</comment>
<keyword evidence="8" id="KW-0966">Cell projection</keyword>
<comment type="subunit">
    <text evidence="6">The basal body constitutes a major portion of the flagellar organelle and consists of a number of rings mounted on a central rod.</text>
</comment>
<gene>
    <name evidence="8" type="primary">flgB</name>
    <name evidence="8" type="ORF">JJB97_08910</name>
</gene>
<dbReference type="PANTHER" id="PTHR30435:SF12">
    <property type="entry name" value="FLAGELLAR BASAL BODY ROD PROTEIN FLGB"/>
    <property type="match status" value="1"/>
</dbReference>
<dbReference type="PANTHER" id="PTHR30435">
    <property type="entry name" value="FLAGELLAR PROTEIN"/>
    <property type="match status" value="1"/>
</dbReference>
<evidence type="ECO:0000256" key="6">
    <source>
        <dbReference type="PIRNR" id="PIRNR002889"/>
    </source>
</evidence>
<comment type="similarity">
    <text evidence="2 6">Belongs to the flagella basal body rod proteins family.</text>
</comment>
<accession>A0A8K0V791</accession>
<evidence type="ECO:0000256" key="5">
    <source>
        <dbReference type="ARBA" id="ARBA00024934"/>
    </source>
</evidence>
<dbReference type="PIRSF" id="PIRSF002889">
    <property type="entry name" value="Rod_FlgB"/>
    <property type="match status" value="1"/>
</dbReference>
<comment type="subcellular location">
    <subcellularLocation>
        <location evidence="1 6">Bacterial flagellum basal body</location>
    </subcellularLocation>
</comment>
<dbReference type="NCBIfam" id="TIGR01396">
    <property type="entry name" value="FlgB"/>
    <property type="match status" value="1"/>
</dbReference>
<sequence>MLDKLDSHLNFQKEALNLLAQRQEILAANIANSDTPGYQARDIDFSAELKNAVEKGRAAAGGALSLNLTSSGHIPATAPAHLEHQLLYRIPDQPSADGNTVDMDRERVNFADNSVKYQTSLTMMNSRIKGMMTVMNQG</sequence>
<dbReference type="EMBL" id="JAEPBH010000019">
    <property type="protein sequence ID" value="MBK4715450.1"/>
    <property type="molecule type" value="Genomic_DNA"/>
</dbReference>
<dbReference type="Pfam" id="PF00460">
    <property type="entry name" value="Flg_bb_rod"/>
    <property type="match status" value="1"/>
</dbReference>
<evidence type="ECO:0000313" key="8">
    <source>
        <dbReference type="EMBL" id="MBK4715450.1"/>
    </source>
</evidence>
<evidence type="ECO:0000259" key="7">
    <source>
        <dbReference type="Pfam" id="PF00460"/>
    </source>
</evidence>
<evidence type="ECO:0000256" key="4">
    <source>
        <dbReference type="ARBA" id="ARBA00023143"/>
    </source>
</evidence>
<evidence type="ECO:0000256" key="3">
    <source>
        <dbReference type="ARBA" id="ARBA00014376"/>
    </source>
</evidence>
<organism evidence="8 9">
    <name type="scientific">Tenebrionibacter intestinalis</name>
    <dbReference type="NCBI Taxonomy" id="2799638"/>
    <lineage>
        <taxon>Bacteria</taxon>
        <taxon>Pseudomonadati</taxon>
        <taxon>Pseudomonadota</taxon>
        <taxon>Gammaproteobacteria</taxon>
        <taxon>Enterobacterales</taxon>
        <taxon>Enterobacteriaceae</taxon>
        <taxon>Tenebrionibacter/Tenebrionicola group</taxon>
        <taxon>Tenebrionibacter</taxon>
    </lineage>
</organism>
<dbReference type="GO" id="GO:0071973">
    <property type="term" value="P:bacterial-type flagellum-dependent cell motility"/>
    <property type="evidence" value="ECO:0007669"/>
    <property type="project" value="InterPro"/>
</dbReference>
<keyword evidence="8" id="KW-0969">Cilium</keyword>
<dbReference type="InterPro" id="IPR006300">
    <property type="entry name" value="FlgB"/>
</dbReference>
<dbReference type="PROSITE" id="PS00588">
    <property type="entry name" value="FLAGELLA_BB_ROD"/>
    <property type="match status" value="1"/>
</dbReference>
<protein>
    <recommendedName>
        <fullName evidence="3 6">Flagellar basal body rod protein FlgB</fullName>
    </recommendedName>
</protein>
<keyword evidence="8" id="KW-0282">Flagellum</keyword>
<dbReference type="GO" id="GO:0030694">
    <property type="term" value="C:bacterial-type flagellum basal body, rod"/>
    <property type="evidence" value="ECO:0007669"/>
    <property type="project" value="InterPro"/>
</dbReference>
<dbReference type="InterPro" id="IPR001444">
    <property type="entry name" value="Flag_bb_rod_N"/>
</dbReference>
<dbReference type="Proteomes" id="UP000659047">
    <property type="component" value="Unassembled WGS sequence"/>
</dbReference>
<dbReference type="InterPro" id="IPR019776">
    <property type="entry name" value="Flagellar_basal_body_rod_CS"/>
</dbReference>
<proteinExistence type="inferred from homology"/>